<evidence type="ECO:0000313" key="1">
    <source>
        <dbReference type="EMBL" id="VDP06045.1"/>
    </source>
</evidence>
<reference evidence="3" key="1">
    <citation type="submission" date="2016-06" db="UniProtKB">
        <authorList>
            <consortium name="WormBaseParasite"/>
        </authorList>
    </citation>
    <scope>IDENTIFICATION</scope>
</reference>
<dbReference type="EMBL" id="UZAM01008705">
    <property type="protein sequence ID" value="VDP06045.1"/>
    <property type="molecule type" value="Genomic_DNA"/>
</dbReference>
<name>A0A183IN26_9BILA</name>
<evidence type="ECO:0000313" key="3">
    <source>
        <dbReference type="WBParaSite" id="SBAD_0000522901-mRNA-1"/>
    </source>
</evidence>
<protein>
    <submittedName>
        <fullName evidence="3">THUMP domain-containing protein</fullName>
    </submittedName>
</protein>
<dbReference type="WBParaSite" id="SBAD_0000522901-mRNA-1">
    <property type="protein sequence ID" value="SBAD_0000522901-mRNA-1"/>
    <property type="gene ID" value="SBAD_0000522901"/>
</dbReference>
<dbReference type="Proteomes" id="UP000270296">
    <property type="component" value="Unassembled WGS sequence"/>
</dbReference>
<keyword evidence="2" id="KW-1185">Reference proteome</keyword>
<proteinExistence type="predicted"/>
<evidence type="ECO:0000313" key="2">
    <source>
        <dbReference type="Proteomes" id="UP000270296"/>
    </source>
</evidence>
<accession>A0A183IN26</accession>
<organism evidence="3">
    <name type="scientific">Soboliphyme baturini</name>
    <dbReference type="NCBI Taxonomy" id="241478"/>
    <lineage>
        <taxon>Eukaryota</taxon>
        <taxon>Metazoa</taxon>
        <taxon>Ecdysozoa</taxon>
        <taxon>Nematoda</taxon>
        <taxon>Enoplea</taxon>
        <taxon>Dorylaimia</taxon>
        <taxon>Dioctophymatida</taxon>
        <taxon>Dioctophymatoidea</taxon>
        <taxon>Soboliphymatidae</taxon>
        <taxon>Soboliphyme</taxon>
    </lineage>
</organism>
<reference evidence="1 2" key="2">
    <citation type="submission" date="2018-11" db="EMBL/GenBank/DDBJ databases">
        <authorList>
            <consortium name="Pathogen Informatics"/>
        </authorList>
    </citation>
    <scope>NUCLEOTIDE SEQUENCE [LARGE SCALE GENOMIC DNA]</scope>
</reference>
<gene>
    <name evidence="1" type="ORF">SBAD_LOCUS5022</name>
</gene>
<dbReference type="AlphaFoldDB" id="A0A183IN26"/>
<sequence>MKENYSKCKFAIKVSYRHRIESCTLEAAAECCGFKWVCLPPGGQKKPSWWTREVEMALKQKAAFKKWLGNKGPSIRMPYVAVRKAAVELVANAETDSWEKFGEVLECNFQMTNKIF</sequence>